<gene>
    <name evidence="3" type="ORF">C6Y40_22735</name>
</gene>
<dbReference type="GO" id="GO:0006313">
    <property type="term" value="P:DNA transposition"/>
    <property type="evidence" value="ECO:0007669"/>
    <property type="project" value="InterPro"/>
</dbReference>
<feature type="domain" description="Transposase IS4-like" evidence="1">
    <location>
        <begin position="104"/>
        <end position="341"/>
    </location>
</feature>
<dbReference type="GO" id="GO:0003677">
    <property type="term" value="F:DNA binding"/>
    <property type="evidence" value="ECO:0007669"/>
    <property type="project" value="InterPro"/>
</dbReference>
<evidence type="ECO:0000259" key="2">
    <source>
        <dbReference type="Pfam" id="PF13808"/>
    </source>
</evidence>
<dbReference type="EMBL" id="PVNP01000209">
    <property type="protein sequence ID" value="PRO71278.1"/>
    <property type="molecule type" value="Genomic_DNA"/>
</dbReference>
<dbReference type="PANTHER" id="PTHR30298">
    <property type="entry name" value="H REPEAT-ASSOCIATED PREDICTED TRANSPOSASE"/>
    <property type="match status" value="1"/>
</dbReference>
<accession>A0A2S9V499</accession>
<dbReference type="InterPro" id="IPR002559">
    <property type="entry name" value="Transposase_11"/>
</dbReference>
<proteinExistence type="predicted"/>
<dbReference type="Proteomes" id="UP000238949">
    <property type="component" value="Unassembled WGS sequence"/>
</dbReference>
<name>A0A2S9V499_9ALTE</name>
<dbReference type="NCBIfam" id="NF033564">
    <property type="entry name" value="transpos_ISAs1"/>
    <property type="match status" value="1"/>
</dbReference>
<dbReference type="AlphaFoldDB" id="A0A2S9V499"/>
<organism evidence="3 4">
    <name type="scientific">Alteromonas alba</name>
    <dbReference type="NCBI Taxonomy" id="2079529"/>
    <lineage>
        <taxon>Bacteria</taxon>
        <taxon>Pseudomonadati</taxon>
        <taxon>Pseudomonadota</taxon>
        <taxon>Gammaproteobacteria</taxon>
        <taxon>Alteromonadales</taxon>
        <taxon>Alteromonadaceae</taxon>
        <taxon>Alteromonas/Salinimonas group</taxon>
        <taxon>Alteromonas</taxon>
    </lineage>
</organism>
<evidence type="ECO:0000259" key="1">
    <source>
        <dbReference type="Pfam" id="PF01609"/>
    </source>
</evidence>
<dbReference type="Pfam" id="PF13808">
    <property type="entry name" value="DDE_Tnp_1_assoc"/>
    <property type="match status" value="1"/>
</dbReference>
<evidence type="ECO:0000313" key="3">
    <source>
        <dbReference type="EMBL" id="PRO71278.1"/>
    </source>
</evidence>
<dbReference type="InterPro" id="IPR032806">
    <property type="entry name" value="YbfD_N"/>
</dbReference>
<keyword evidence="4" id="KW-1185">Reference proteome</keyword>
<evidence type="ECO:0000313" key="4">
    <source>
        <dbReference type="Proteomes" id="UP000238949"/>
    </source>
</evidence>
<dbReference type="InterPro" id="IPR047647">
    <property type="entry name" value="ISAs1_transpos"/>
</dbReference>
<feature type="domain" description="H repeat-associated protein N-terminal" evidence="2">
    <location>
        <begin position="10"/>
        <end position="96"/>
    </location>
</feature>
<dbReference type="GO" id="GO:0004803">
    <property type="term" value="F:transposase activity"/>
    <property type="evidence" value="ECO:0007669"/>
    <property type="project" value="InterPro"/>
</dbReference>
<reference evidence="4" key="1">
    <citation type="journal article" date="2020" name="Int. J. Syst. Evol. Microbiol.">
        <title>Alteromonas alba sp. nov., a marine bacterium isolated from the seawater of the West Pacific Ocean.</title>
        <authorList>
            <person name="Sun C."/>
            <person name="Wu Y.-H."/>
            <person name="Xamxidin M."/>
            <person name="Cheng H."/>
            <person name="Xu X.-W."/>
        </authorList>
    </citation>
    <scope>NUCLEOTIDE SEQUENCE [LARGE SCALE GENOMIC DNA]</scope>
    <source>
        <strain evidence="4">190</strain>
    </source>
</reference>
<protein>
    <submittedName>
        <fullName evidence="3">ISAs1 family transposase</fullName>
    </submittedName>
</protein>
<dbReference type="InterPro" id="IPR051698">
    <property type="entry name" value="Transposase_11-like"/>
</dbReference>
<comment type="caution">
    <text evidence="3">The sequence shown here is derived from an EMBL/GenBank/DDBJ whole genome shotgun (WGS) entry which is preliminary data.</text>
</comment>
<dbReference type="PANTHER" id="PTHR30298:SF0">
    <property type="entry name" value="PROTEIN YBFL-RELATED"/>
    <property type="match status" value="1"/>
</dbReference>
<dbReference type="RefSeq" id="WP_105936679.1">
    <property type="nucleotide sequence ID" value="NZ_PVNP01000209.1"/>
</dbReference>
<sequence>MQYLFAVSLSHFSEVTDPRTQINVQHDFIDVIFLTVSAVLSGAEGWSDIEVFGRDKLDWLRQYRPFENGIPVDDTIARIVRVICPEQLNKAFMNWVNEVRVETGKPQIAIDGKTLRHSYDGDKQTALHSITAWSKDAGLVLAQLKSSGKKNENASVLDLLDTLNIKGALISADAMNSQKKIVEKISSENADYVLCIKNNHKQLRDEIAAYFHKVERDNPAWIACNEQTDSGHGRIEVRRCQQLRVSEWISEAQHWKGIRSVIKIERERHLKDKEVSTETQYYISSLDIDPVAVNQAIRAHWEVENKVHWVLDVTFKEDDSRIRKEDGAENVGVIRRFCLNMARLHPKKASMRSKLKMAGWADEFRAELIFG</sequence>
<dbReference type="OrthoDB" id="6648013at2"/>
<dbReference type="Pfam" id="PF01609">
    <property type="entry name" value="DDE_Tnp_1"/>
    <property type="match status" value="1"/>
</dbReference>